<feature type="domain" description="S1 motif" evidence="4">
    <location>
        <begin position="114"/>
        <end position="180"/>
    </location>
</feature>
<evidence type="ECO:0000256" key="1">
    <source>
        <dbReference type="ARBA" id="ARBA00006767"/>
    </source>
</evidence>
<dbReference type="Proteomes" id="UP000182569">
    <property type="component" value="Chromosome"/>
</dbReference>
<dbReference type="PANTHER" id="PTHR10724:SF7">
    <property type="entry name" value="SMALL RIBOSOMAL SUBUNIT PROTEIN BS1C"/>
    <property type="match status" value="1"/>
</dbReference>
<proteinExistence type="inferred from homology"/>
<dbReference type="FunFam" id="2.40.50.140:FF:000051">
    <property type="entry name" value="RNA-binding transcriptional accessory protein"/>
    <property type="match status" value="2"/>
</dbReference>
<dbReference type="STRING" id="1552.A7L45_18910"/>
<feature type="domain" description="S1 motif" evidence="4">
    <location>
        <begin position="286"/>
        <end position="355"/>
    </location>
</feature>
<dbReference type="InterPro" id="IPR050437">
    <property type="entry name" value="Ribos_protein_bS1-like"/>
</dbReference>
<dbReference type="GO" id="GO:0005737">
    <property type="term" value="C:cytoplasm"/>
    <property type="evidence" value="ECO:0007669"/>
    <property type="project" value="UniProtKB-ARBA"/>
</dbReference>
<reference evidence="6" key="1">
    <citation type="journal article" date="2016" name="Front. Microbiol.">
        <title>Complete Genome Sequence of Clostridium estertheticum DSM 8809, a Microbe Identified in Spoiled Vacuum Packed Beef.</title>
        <authorList>
            <person name="Yu Z."/>
            <person name="Gunn L."/>
            <person name="Brennan E."/>
            <person name="Reid R."/>
            <person name="Wall P.G."/>
            <person name="Gaora O.P."/>
            <person name="Hurley D."/>
            <person name="Bolton D."/>
            <person name="Fanning S."/>
        </authorList>
    </citation>
    <scope>NUCLEOTIDE SEQUENCE [LARGE SCALE GENOMIC DNA]</scope>
    <source>
        <strain evidence="6">DSM 8809</strain>
    </source>
</reference>
<protein>
    <submittedName>
        <fullName evidence="5">30S ribosomal protein S1</fullName>
    </submittedName>
</protein>
<comment type="similarity">
    <text evidence="1">Belongs to the bacterial ribosomal protein bS1 family.</text>
</comment>
<dbReference type="Pfam" id="PF00575">
    <property type="entry name" value="S1"/>
    <property type="match status" value="4"/>
</dbReference>
<keyword evidence="3" id="KW-0687">Ribonucleoprotein</keyword>
<dbReference type="PANTHER" id="PTHR10724">
    <property type="entry name" value="30S RIBOSOMAL PROTEIN S1"/>
    <property type="match status" value="1"/>
</dbReference>
<organism evidence="5 6">
    <name type="scientific">Clostridium estertheticum subsp. estertheticum</name>
    <dbReference type="NCBI Taxonomy" id="1552"/>
    <lineage>
        <taxon>Bacteria</taxon>
        <taxon>Bacillati</taxon>
        <taxon>Bacillota</taxon>
        <taxon>Clostridia</taxon>
        <taxon>Eubacteriales</taxon>
        <taxon>Clostridiaceae</taxon>
        <taxon>Clostridium</taxon>
    </lineage>
</organism>
<feature type="domain" description="S1 motif" evidence="4">
    <location>
        <begin position="201"/>
        <end position="269"/>
    </location>
</feature>
<dbReference type="NCBIfam" id="NF005208">
    <property type="entry name" value="PRK06676.1"/>
    <property type="match status" value="1"/>
</dbReference>
<accession>A0A1J0GKT9</accession>
<dbReference type="InterPro" id="IPR012340">
    <property type="entry name" value="NA-bd_OB-fold"/>
</dbReference>
<dbReference type="CDD" id="cd04465">
    <property type="entry name" value="S1_RPS1_repeat_ec2_hs2"/>
    <property type="match status" value="1"/>
</dbReference>
<dbReference type="InterPro" id="IPR003029">
    <property type="entry name" value="S1_domain"/>
</dbReference>
<dbReference type="CDD" id="cd05688">
    <property type="entry name" value="S1_RPS1_repeat_ec3"/>
    <property type="match status" value="1"/>
</dbReference>
<dbReference type="SMART" id="SM00316">
    <property type="entry name" value="S1"/>
    <property type="match status" value="4"/>
</dbReference>
<dbReference type="PRINTS" id="PR00681">
    <property type="entry name" value="RIBOSOMALS1"/>
</dbReference>
<dbReference type="RefSeq" id="WP_071614281.1">
    <property type="nucleotide sequence ID" value="NZ_CP015756.1"/>
</dbReference>
<evidence type="ECO:0000313" key="5">
    <source>
        <dbReference type="EMBL" id="APC41988.1"/>
    </source>
</evidence>
<dbReference type="EMBL" id="CP015756">
    <property type="protein sequence ID" value="APC41988.1"/>
    <property type="molecule type" value="Genomic_DNA"/>
</dbReference>
<evidence type="ECO:0000256" key="3">
    <source>
        <dbReference type="ARBA" id="ARBA00023274"/>
    </source>
</evidence>
<dbReference type="InterPro" id="IPR035104">
    <property type="entry name" value="Ribosomal_protein_S1-like"/>
</dbReference>
<keyword evidence="6" id="KW-1185">Reference proteome</keyword>
<dbReference type="GO" id="GO:0005840">
    <property type="term" value="C:ribosome"/>
    <property type="evidence" value="ECO:0007669"/>
    <property type="project" value="UniProtKB-KW"/>
</dbReference>
<dbReference type="AlphaFoldDB" id="A0A1J0GKT9"/>
<dbReference type="GeneID" id="83594517"/>
<dbReference type="GO" id="GO:0006412">
    <property type="term" value="P:translation"/>
    <property type="evidence" value="ECO:0007669"/>
    <property type="project" value="TreeGrafter"/>
</dbReference>
<dbReference type="KEGG" id="ceu:A7L45_18910"/>
<sequence length="390" mass="43230">MTTDIKEEVTMKDAMENTAETMVINSGDVVLGTVLSVSEEEVLVNIGYMTDGVITKEELSNDKEANITDLVKVGDQISVYIMKVNNGEGNVLLSKKRADGLKIWDEFQEILDANKTLEVTVSDIVKGGATAYIEGVRAFIPASQISDSYIENLEDYKGKTLVVKIIELDKENKNIVLSRRVIEKEENAVKRDQIWNELKKGEKRKGVVTRLAKFGAFVDLGGIDGLIHVSQLSWKRVQEPSEVVAVGQEVEVTVLDFDKEKGRISLGLKSEQGNPWNNITSNYKPGAIVEGTVVKLMDFGAFVQLESGVEGLVHLSEISEERIAKVSDVLKVGEVVKVKIGEINEKDRRISLSIREAARGNEDFSDYKQEEESGLTLGDILGDKLKNYKF</sequence>
<name>A0A1J0GKT9_9CLOT</name>
<dbReference type="PROSITE" id="PS50126">
    <property type="entry name" value="S1"/>
    <property type="match status" value="4"/>
</dbReference>
<dbReference type="CDD" id="cd05687">
    <property type="entry name" value="S1_RPS1_repeat_ec1_hs1"/>
    <property type="match status" value="1"/>
</dbReference>
<dbReference type="SUPFAM" id="SSF50249">
    <property type="entry name" value="Nucleic acid-binding proteins"/>
    <property type="match status" value="4"/>
</dbReference>
<keyword evidence="2 5" id="KW-0689">Ribosomal protein</keyword>
<gene>
    <name evidence="5" type="ORF">A7L45_18910</name>
</gene>
<evidence type="ECO:0000313" key="6">
    <source>
        <dbReference type="Proteomes" id="UP000182569"/>
    </source>
</evidence>
<evidence type="ECO:0000256" key="2">
    <source>
        <dbReference type="ARBA" id="ARBA00022980"/>
    </source>
</evidence>
<evidence type="ECO:0000259" key="4">
    <source>
        <dbReference type="PROSITE" id="PS50126"/>
    </source>
</evidence>
<dbReference type="GO" id="GO:0003735">
    <property type="term" value="F:structural constituent of ribosome"/>
    <property type="evidence" value="ECO:0007669"/>
    <property type="project" value="TreeGrafter"/>
</dbReference>
<dbReference type="GO" id="GO:0003729">
    <property type="term" value="F:mRNA binding"/>
    <property type="evidence" value="ECO:0007669"/>
    <property type="project" value="UniProtKB-ARBA"/>
</dbReference>
<dbReference type="OrthoDB" id="9804077at2"/>
<dbReference type="Gene3D" id="2.40.50.140">
    <property type="entry name" value="Nucleic acid-binding proteins"/>
    <property type="match status" value="4"/>
</dbReference>
<feature type="domain" description="S1 motif" evidence="4">
    <location>
        <begin position="27"/>
        <end position="96"/>
    </location>
</feature>